<protein>
    <submittedName>
        <fullName evidence="1">Uncharacterized protein</fullName>
    </submittedName>
</protein>
<evidence type="ECO:0000313" key="1">
    <source>
        <dbReference type="EMBL" id="KKN46567.1"/>
    </source>
</evidence>
<reference evidence="1" key="1">
    <citation type="journal article" date="2015" name="Nature">
        <title>Complex archaea that bridge the gap between prokaryotes and eukaryotes.</title>
        <authorList>
            <person name="Spang A."/>
            <person name="Saw J.H."/>
            <person name="Jorgensen S.L."/>
            <person name="Zaremba-Niedzwiedzka K."/>
            <person name="Martijn J."/>
            <person name="Lind A.E."/>
            <person name="van Eijk R."/>
            <person name="Schleper C."/>
            <person name="Guy L."/>
            <person name="Ettema T.J."/>
        </authorList>
    </citation>
    <scope>NUCLEOTIDE SEQUENCE</scope>
</reference>
<proteinExistence type="predicted"/>
<accession>A0A0F9RB18</accession>
<dbReference type="AlphaFoldDB" id="A0A0F9RB18"/>
<organism evidence="1">
    <name type="scientific">marine sediment metagenome</name>
    <dbReference type="NCBI Taxonomy" id="412755"/>
    <lineage>
        <taxon>unclassified sequences</taxon>
        <taxon>metagenomes</taxon>
        <taxon>ecological metagenomes</taxon>
    </lineage>
</organism>
<comment type="caution">
    <text evidence="1">The sequence shown here is derived from an EMBL/GenBank/DDBJ whole genome shotgun (WGS) entry which is preliminary data.</text>
</comment>
<gene>
    <name evidence="1" type="ORF">LCGC14_0671610</name>
</gene>
<sequence>MIRLKIKQHDDNHIFLEALEGIDHFGFGTFLCNIQPEEVECDKRYSTEKSGLNGLEIWEDNRIAWGSPEKSISNMSGRNGWLFKIGE</sequence>
<dbReference type="EMBL" id="LAZR01001323">
    <property type="protein sequence ID" value="KKN46567.1"/>
    <property type="molecule type" value="Genomic_DNA"/>
</dbReference>
<name>A0A0F9RB18_9ZZZZ</name>